<evidence type="ECO:0000313" key="3">
    <source>
        <dbReference type="Proteomes" id="UP000290624"/>
    </source>
</evidence>
<organism evidence="2 3">
    <name type="scientific">Propioniciclava flava</name>
    <dbReference type="NCBI Taxonomy" id="2072026"/>
    <lineage>
        <taxon>Bacteria</taxon>
        <taxon>Bacillati</taxon>
        <taxon>Actinomycetota</taxon>
        <taxon>Actinomycetes</taxon>
        <taxon>Propionibacteriales</taxon>
        <taxon>Propionibacteriaceae</taxon>
        <taxon>Propioniciclava</taxon>
    </lineage>
</organism>
<keyword evidence="1" id="KW-1133">Transmembrane helix</keyword>
<accession>A0A4Q2EDD2</accession>
<evidence type="ECO:0000256" key="1">
    <source>
        <dbReference type="SAM" id="Phobius"/>
    </source>
</evidence>
<comment type="caution">
    <text evidence="2">The sequence shown here is derived from an EMBL/GenBank/DDBJ whole genome shotgun (WGS) entry which is preliminary data.</text>
</comment>
<evidence type="ECO:0000313" key="2">
    <source>
        <dbReference type="EMBL" id="RXW31151.1"/>
    </source>
</evidence>
<dbReference type="SUPFAM" id="SSF82866">
    <property type="entry name" value="Multidrug efflux transporter AcrB transmembrane domain"/>
    <property type="match status" value="1"/>
</dbReference>
<reference evidence="2 3" key="1">
    <citation type="submission" date="2018-01" db="EMBL/GenBank/DDBJ databases">
        <title>Lactibacter flavus gen. nov., sp. nov., a novel bacterium of the family Propionibacteriaceae isolated from raw milk and dairy products.</title>
        <authorList>
            <person name="Wenning M."/>
            <person name="Breitenwieser F."/>
            <person name="Huptas C."/>
            <person name="von Neubeck M."/>
            <person name="Busse H.-J."/>
            <person name="Scherer S."/>
        </authorList>
    </citation>
    <scope>NUCLEOTIDE SEQUENCE [LARGE SCALE GENOMIC DNA]</scope>
    <source>
        <strain evidence="2 3">VG341</strain>
    </source>
</reference>
<sequence length="102" mass="11293">MILRLRDPGANPELVTESRPLFQASLVWFGITVVMLLAWWLRNHTPAEWPLVATPLCVGLTLAAVAWAVHRKPRRTRPLTVVGILGFLVLLSAVLAAALPFF</sequence>
<proteinExistence type="predicted"/>
<dbReference type="EMBL" id="PPCV01000012">
    <property type="protein sequence ID" value="RXW31151.1"/>
    <property type="molecule type" value="Genomic_DNA"/>
</dbReference>
<protein>
    <submittedName>
        <fullName evidence="2">Uncharacterized protein</fullName>
    </submittedName>
</protein>
<dbReference type="AlphaFoldDB" id="A0A4Q2EDD2"/>
<keyword evidence="1" id="KW-0812">Transmembrane</keyword>
<dbReference type="OrthoDB" id="9784366at2"/>
<dbReference type="RefSeq" id="WP_129459713.1">
    <property type="nucleotide sequence ID" value="NZ_PPCV01000012.1"/>
</dbReference>
<name>A0A4Q2EDD2_9ACTN</name>
<gene>
    <name evidence="2" type="ORF">C1706_13260</name>
</gene>
<keyword evidence="1" id="KW-0472">Membrane</keyword>
<keyword evidence="3" id="KW-1185">Reference proteome</keyword>
<feature type="transmembrane region" description="Helical" evidence="1">
    <location>
        <begin position="81"/>
        <end position="101"/>
    </location>
</feature>
<dbReference type="Proteomes" id="UP000290624">
    <property type="component" value="Unassembled WGS sequence"/>
</dbReference>
<feature type="transmembrane region" description="Helical" evidence="1">
    <location>
        <begin position="21"/>
        <end position="41"/>
    </location>
</feature>
<feature type="transmembrane region" description="Helical" evidence="1">
    <location>
        <begin position="47"/>
        <end position="69"/>
    </location>
</feature>